<dbReference type="EMBL" id="KB933328">
    <property type="protein sequence ID" value="EON96560.1"/>
    <property type="molecule type" value="Genomic_DNA"/>
</dbReference>
<evidence type="ECO:0000313" key="2">
    <source>
        <dbReference type="EMBL" id="EON96560.1"/>
    </source>
</evidence>
<evidence type="ECO:0000313" key="3">
    <source>
        <dbReference type="Proteomes" id="UP000014074"/>
    </source>
</evidence>
<dbReference type="HOGENOM" id="CLU_045435_2_0_1"/>
<feature type="region of interest" description="Disordered" evidence="1">
    <location>
        <begin position="1"/>
        <end position="24"/>
    </location>
</feature>
<organism evidence="2 3">
    <name type="scientific">Phaeoacremonium minimum (strain UCR-PA7)</name>
    <name type="common">Esca disease fungus</name>
    <name type="synonym">Togninia minima</name>
    <dbReference type="NCBI Taxonomy" id="1286976"/>
    <lineage>
        <taxon>Eukaryota</taxon>
        <taxon>Fungi</taxon>
        <taxon>Dikarya</taxon>
        <taxon>Ascomycota</taxon>
        <taxon>Pezizomycotina</taxon>
        <taxon>Sordariomycetes</taxon>
        <taxon>Sordariomycetidae</taxon>
        <taxon>Togniniales</taxon>
        <taxon>Togniniaceae</taxon>
        <taxon>Phaeoacremonium</taxon>
    </lineage>
</organism>
<evidence type="ECO:0000256" key="1">
    <source>
        <dbReference type="SAM" id="MobiDB-lite"/>
    </source>
</evidence>
<dbReference type="AlphaFoldDB" id="R8BB89"/>
<name>R8BB89_PHAM7</name>
<dbReference type="OrthoDB" id="5332316at2759"/>
<dbReference type="Proteomes" id="UP000014074">
    <property type="component" value="Unassembled WGS sequence"/>
</dbReference>
<proteinExistence type="predicted"/>
<dbReference type="GeneID" id="19328695"/>
<dbReference type="RefSeq" id="XP_007918608.1">
    <property type="nucleotide sequence ID" value="XM_007920417.1"/>
</dbReference>
<reference evidence="3" key="1">
    <citation type="journal article" date="2013" name="Genome Announc.">
        <title>Draft genome sequence of the ascomycete Phaeoacremonium aleophilum strain UCR-PA7, a causal agent of the esca disease complex in grapevines.</title>
        <authorList>
            <person name="Blanco-Ulate B."/>
            <person name="Rolshausen P."/>
            <person name="Cantu D."/>
        </authorList>
    </citation>
    <scope>NUCLEOTIDE SEQUENCE [LARGE SCALE GENOMIC DNA]</scope>
    <source>
        <strain evidence="3">UCR-PA7</strain>
    </source>
</reference>
<accession>R8BB89</accession>
<dbReference type="KEGG" id="tmn:UCRPA7_7897"/>
<gene>
    <name evidence="2" type="ORF">UCRPA7_7897</name>
</gene>
<protein>
    <submittedName>
        <fullName evidence="2">Uncharacterized protein</fullName>
    </submittedName>
</protein>
<sequence>MFSGLGKSDRGGLNSPYPEASPEDEEALRAFTLVPPSVDVDLALRLWNSDFVREAWAKSNIRDIFQESGAGPTTECKVVLALSRGGLSQHDLRLAIEEDGKSRNLAWKLRDSSDSIIPIKMLVSGEQEKAQRPRDIERAGASLAAEKEDTSGQKSNEETEKLATERFPRYLLTFANAIESRRFARNWHKRTVHDDVNKWTVEAEATALW</sequence>
<keyword evidence="3" id="KW-1185">Reference proteome</keyword>